<sequence>MGHKKTRKAAMKSAAKASKRAAKMRAQLGTLPPEIYQMIYDLTFTAPPAILNLAITSEQSCHIYSTFLHLLHVDRSSRTKYGSSFYENTIFLATSLFDCVTTLNHLDQSQRALIRHVRVLGPPGSESCRKCEPFSCSCIVQRGVRITMFSRAQCMVAFAQDAQAARSCFDSTDSLETVLLSSTFKDLYELLRYQKHMVSAPVQFPQFATVVITLMPSSRATAPVLMGRPSTPCSEAATTTHDPGSSDSGSDTCEQQQSSSDLAVGPAAEEEEIWEGFDD</sequence>
<name>A0A9Q9EPU9_9PEZI</name>
<evidence type="ECO:0000256" key="1">
    <source>
        <dbReference type="SAM" id="MobiDB-lite"/>
    </source>
</evidence>
<dbReference type="AlphaFoldDB" id="A0A9Q9EPU9"/>
<feature type="compositionally biased region" description="Polar residues" evidence="1">
    <location>
        <begin position="231"/>
        <end position="261"/>
    </location>
</feature>
<keyword evidence="3" id="KW-1185">Reference proteome</keyword>
<dbReference type="EMBL" id="CP099427">
    <property type="protein sequence ID" value="USW58112.1"/>
    <property type="molecule type" value="Genomic_DNA"/>
</dbReference>
<evidence type="ECO:0000313" key="2">
    <source>
        <dbReference type="EMBL" id="USW58112.1"/>
    </source>
</evidence>
<gene>
    <name evidence="2" type="ORF">Slin15195_G114310</name>
</gene>
<evidence type="ECO:0000313" key="3">
    <source>
        <dbReference type="Proteomes" id="UP001056384"/>
    </source>
</evidence>
<feature type="region of interest" description="Disordered" evidence="1">
    <location>
        <begin position="225"/>
        <end position="279"/>
    </location>
</feature>
<organism evidence="2 3">
    <name type="scientific">Septoria linicola</name>
    <dbReference type="NCBI Taxonomy" id="215465"/>
    <lineage>
        <taxon>Eukaryota</taxon>
        <taxon>Fungi</taxon>
        <taxon>Dikarya</taxon>
        <taxon>Ascomycota</taxon>
        <taxon>Pezizomycotina</taxon>
        <taxon>Dothideomycetes</taxon>
        <taxon>Dothideomycetidae</taxon>
        <taxon>Mycosphaerellales</taxon>
        <taxon>Mycosphaerellaceae</taxon>
        <taxon>Septoria</taxon>
    </lineage>
</organism>
<reference evidence="2" key="1">
    <citation type="submission" date="2022-06" db="EMBL/GenBank/DDBJ databases">
        <title>Complete genome sequences of two strains of the flax pathogen Septoria linicola.</title>
        <authorList>
            <person name="Lapalu N."/>
            <person name="Simon A."/>
            <person name="Demenou B."/>
            <person name="Paumier D."/>
            <person name="Guillot M.-P."/>
            <person name="Gout L."/>
            <person name="Valade R."/>
        </authorList>
    </citation>
    <scope>NUCLEOTIDE SEQUENCE</scope>
    <source>
        <strain evidence="2">SE15195</strain>
    </source>
</reference>
<proteinExistence type="predicted"/>
<dbReference type="Proteomes" id="UP001056384">
    <property type="component" value="Chromosome 10"/>
</dbReference>
<accession>A0A9Q9EPU9</accession>
<feature type="compositionally biased region" description="Acidic residues" evidence="1">
    <location>
        <begin position="268"/>
        <end position="279"/>
    </location>
</feature>
<evidence type="ECO:0008006" key="4">
    <source>
        <dbReference type="Google" id="ProtNLM"/>
    </source>
</evidence>
<protein>
    <recommendedName>
        <fullName evidence="4">F-box domain-containing protein</fullName>
    </recommendedName>
</protein>